<reference evidence="1 2" key="1">
    <citation type="submission" date="2016-10" db="EMBL/GenBank/DDBJ databases">
        <title>Paenibacillus species isolates.</title>
        <authorList>
            <person name="Beno S.M."/>
        </authorList>
    </citation>
    <scope>NUCLEOTIDE SEQUENCE [LARGE SCALE GENOMIC DNA]</scope>
    <source>
        <strain evidence="1 2">FSL R5-0923</strain>
    </source>
</reference>
<dbReference type="EMBL" id="MPTD01000004">
    <property type="protein sequence ID" value="OMD53935.1"/>
    <property type="molecule type" value="Genomic_DNA"/>
</dbReference>
<organism evidence="1 2">
    <name type="scientific">Paenibacillus odorifer</name>
    <dbReference type="NCBI Taxonomy" id="189426"/>
    <lineage>
        <taxon>Bacteria</taxon>
        <taxon>Bacillati</taxon>
        <taxon>Bacillota</taxon>
        <taxon>Bacilli</taxon>
        <taxon>Bacillales</taxon>
        <taxon>Paenibacillaceae</taxon>
        <taxon>Paenibacillus</taxon>
    </lineage>
</organism>
<gene>
    <name evidence="1" type="ORF">BSK51_06935</name>
</gene>
<name>A0ABX3HU04_9BACL</name>
<protein>
    <submittedName>
        <fullName evidence="1">Uncharacterized protein</fullName>
    </submittedName>
</protein>
<evidence type="ECO:0000313" key="2">
    <source>
        <dbReference type="Proteomes" id="UP000187313"/>
    </source>
</evidence>
<dbReference type="Proteomes" id="UP000187313">
    <property type="component" value="Unassembled WGS sequence"/>
</dbReference>
<sequence>MYFTGSIKYHSDGDVFAEAYSTVMNLPKFLFTTFSYVKTHAIENATISNQESSYPHMLLLDQVEKLVKADPDYRFTGEWIYKIWVCHSAILWKDKDVAHNKNYWIKI</sequence>
<proteinExistence type="predicted"/>
<accession>A0ABX3HU04</accession>
<keyword evidence="2" id="KW-1185">Reference proteome</keyword>
<evidence type="ECO:0000313" key="1">
    <source>
        <dbReference type="EMBL" id="OMD53935.1"/>
    </source>
</evidence>
<comment type="caution">
    <text evidence="1">The sequence shown here is derived from an EMBL/GenBank/DDBJ whole genome shotgun (WGS) entry which is preliminary data.</text>
</comment>